<proteinExistence type="predicted"/>
<evidence type="ECO:0000259" key="4">
    <source>
        <dbReference type="SMART" id="SM00560"/>
    </source>
</evidence>
<gene>
    <name evidence="5" type="ORF">ADK37_33180</name>
</gene>
<dbReference type="Proteomes" id="UP000037251">
    <property type="component" value="Unassembled WGS sequence"/>
</dbReference>
<dbReference type="STRING" id="67356.AQJ84_15865"/>
<evidence type="ECO:0000256" key="3">
    <source>
        <dbReference type="SAM" id="SignalP"/>
    </source>
</evidence>
<dbReference type="InterPro" id="IPR006558">
    <property type="entry name" value="LamG-like"/>
</dbReference>
<sequence>MARALSRRTLLQAALLATAAPAVTCAAGGRAAAATLPAPSAWALRPFELKDVRLGQGVFATKRQLMLDHGRGYDVNRLLQVFRANAGLSTGGAVAPGGWEGLDGEANGNLRGHYTGHFLTMLSQAYASTGDQAYADRIATMVGALTEVRAALRTSPRMLAVTGKWGGAHENVRGSYQYVDLPAAVLGGASAITLSVWVKPTHNANWQRVFDFGNNTTRYMYLASRNGNGVPRFAITTSGPGGEQALNGTAALPLGQWSHLAVTISGTTGTLYVNGTAVAQNTSMTLNPAALGTLTNNWLGRSNFADPVFAGAFDEFNVYSRALTAADITSLQTKEAKLSSAGLGNLASYYFATTADDTWADASGRGLTARLRRTWGGPSHPGFLAAYPETQFIDLETRTSADYTKVWAPYYTAHKILKGLLDAYLATDDARALDLASGMCDWMYSRLSKLPDATLQRMWGIFSSGEFGGIVETIVDLYTVTGKAEHLALAKLFDLDTLIDACAANTDTLDGLHANQHIPIMTGYVRLYDATGETRYLNAAKNFWNMVVPNRMYGIGGTSTGEFWKARGVIAGTISDTNAETCCAYNLLKLSRMLFFHDQDPKYLEYYERALYNQVLGSKQDKADAEKPLVTYFIGLTPGHVRDYTPKQGTTCCEGTGMESA</sequence>
<dbReference type="SUPFAM" id="SSF49899">
    <property type="entry name" value="Concanavalin A-like lectins/glucanases"/>
    <property type="match status" value="1"/>
</dbReference>
<feature type="chain" id="PRO_5039352729" evidence="3">
    <location>
        <begin position="27"/>
        <end position="661"/>
    </location>
</feature>
<dbReference type="PATRIC" id="fig|67356.5.peg.7101"/>
<reference evidence="6" key="1">
    <citation type="submission" date="2015-07" db="EMBL/GenBank/DDBJ databases">
        <authorList>
            <person name="Ju K.-S."/>
            <person name="Doroghazi J.R."/>
            <person name="Metcalf W.W."/>
        </authorList>
    </citation>
    <scope>NUCLEOTIDE SEQUENCE [LARGE SCALE GENOMIC DNA]</scope>
    <source>
        <strain evidence="6">NRRL 2290</strain>
    </source>
</reference>
<dbReference type="AlphaFoldDB" id="A0A0L8KY13"/>
<keyword evidence="1 3" id="KW-0732">Signal</keyword>
<dbReference type="EMBL" id="LGUS01000206">
    <property type="protein sequence ID" value="KOG30802.1"/>
    <property type="molecule type" value="Genomic_DNA"/>
</dbReference>
<dbReference type="PROSITE" id="PS51318">
    <property type="entry name" value="TAT"/>
    <property type="match status" value="1"/>
</dbReference>
<dbReference type="SMART" id="SM00560">
    <property type="entry name" value="LamGL"/>
    <property type="match status" value="1"/>
</dbReference>
<evidence type="ECO:0000313" key="5">
    <source>
        <dbReference type="EMBL" id="KOG30802.1"/>
    </source>
</evidence>
<protein>
    <submittedName>
        <fullName evidence="5">Glycosylase</fullName>
    </submittedName>
</protein>
<dbReference type="Gene3D" id="2.60.120.200">
    <property type="match status" value="1"/>
</dbReference>
<dbReference type="Pfam" id="PF07944">
    <property type="entry name" value="Beta-AFase-like_GH127_cat"/>
    <property type="match status" value="2"/>
</dbReference>
<dbReference type="PANTHER" id="PTHR31151">
    <property type="entry name" value="PROLINE-TRNA LIGASE (DUF1680)"/>
    <property type="match status" value="1"/>
</dbReference>
<dbReference type="PANTHER" id="PTHR31151:SF0">
    <property type="entry name" value="PROLINE-TRNA LIGASE (DUF1680)"/>
    <property type="match status" value="1"/>
</dbReference>
<comment type="caution">
    <text evidence="5">The sequence shown here is derived from an EMBL/GenBank/DDBJ whole genome shotgun (WGS) entry which is preliminary data.</text>
</comment>
<dbReference type="InterPro" id="IPR013320">
    <property type="entry name" value="ConA-like_dom_sf"/>
</dbReference>
<dbReference type="eggNOG" id="COG3533">
    <property type="taxonomic scope" value="Bacteria"/>
</dbReference>
<accession>A0A0L8KY13</accession>
<feature type="signal peptide" evidence="3">
    <location>
        <begin position="1"/>
        <end position="26"/>
    </location>
</feature>
<name>A0A0L8KY13_9ACTN</name>
<dbReference type="Pfam" id="PF13385">
    <property type="entry name" value="Laminin_G_3"/>
    <property type="match status" value="1"/>
</dbReference>
<feature type="non-terminal residue" evidence="5">
    <location>
        <position position="661"/>
    </location>
</feature>
<evidence type="ECO:0000256" key="1">
    <source>
        <dbReference type="ARBA" id="ARBA00022729"/>
    </source>
</evidence>
<dbReference type="GO" id="GO:0005975">
    <property type="term" value="P:carbohydrate metabolic process"/>
    <property type="evidence" value="ECO:0007669"/>
    <property type="project" value="InterPro"/>
</dbReference>
<keyword evidence="2" id="KW-1015">Disulfide bond</keyword>
<evidence type="ECO:0000313" key="6">
    <source>
        <dbReference type="Proteomes" id="UP000037251"/>
    </source>
</evidence>
<dbReference type="SUPFAM" id="SSF48208">
    <property type="entry name" value="Six-hairpin glycosidases"/>
    <property type="match status" value="1"/>
</dbReference>
<feature type="domain" description="LamG-like jellyroll fold" evidence="4">
    <location>
        <begin position="190"/>
        <end position="326"/>
    </location>
</feature>
<dbReference type="InterPro" id="IPR012878">
    <property type="entry name" value="Beta-AFase-like_GH127_cat"/>
</dbReference>
<keyword evidence="6" id="KW-1185">Reference proteome</keyword>
<dbReference type="InterPro" id="IPR006311">
    <property type="entry name" value="TAT_signal"/>
</dbReference>
<organism evidence="5 6">
    <name type="scientific">Streptomyces resistomycificus</name>
    <dbReference type="NCBI Taxonomy" id="67356"/>
    <lineage>
        <taxon>Bacteria</taxon>
        <taxon>Bacillati</taxon>
        <taxon>Actinomycetota</taxon>
        <taxon>Actinomycetes</taxon>
        <taxon>Kitasatosporales</taxon>
        <taxon>Streptomycetaceae</taxon>
        <taxon>Streptomyces</taxon>
        <taxon>Streptomyces aurantiacus group</taxon>
    </lineage>
</organism>
<dbReference type="InterPro" id="IPR008928">
    <property type="entry name" value="6-hairpin_glycosidase_sf"/>
</dbReference>
<dbReference type="RefSeq" id="WP_053192852.1">
    <property type="nucleotide sequence ID" value="NZ_LGUS01000206.1"/>
</dbReference>
<evidence type="ECO:0000256" key="2">
    <source>
        <dbReference type="ARBA" id="ARBA00023157"/>
    </source>
</evidence>